<name>A0A9W8ARA5_9FUNG</name>
<evidence type="ECO:0000256" key="3">
    <source>
        <dbReference type="ARBA" id="ARBA00015139"/>
    </source>
</evidence>
<dbReference type="Pfam" id="PF05916">
    <property type="entry name" value="Sld5"/>
    <property type="match status" value="1"/>
</dbReference>
<sequence>MTSTKPTQQFTLPELEFLAEDTPITIIPTHRMDTLHFISGSYGPFQPPAHIEVPLWLARLLKTKRRCHIQAPTWLNCRFLERKYDEEQRQPDRFSNLPYQYLEIAHVLVTCAEDDIPQSHTIKRLIQDLREIRQSKARAGLAAVNPVYLQMDHLGAVELNEIRPVFCQAFNHLRKLEKDLGDYIVPSYEDTQSTTSYSNY</sequence>
<dbReference type="CDD" id="cd11712">
    <property type="entry name" value="GINS_A_psf2"/>
    <property type="match status" value="1"/>
</dbReference>
<keyword evidence="5" id="KW-0159">Chromosome partition</keyword>
<comment type="caution">
    <text evidence="10">The sequence shown here is derived from an EMBL/GenBank/DDBJ whole genome shotgun (WGS) entry which is preliminary data.</text>
</comment>
<evidence type="ECO:0000256" key="2">
    <source>
        <dbReference type="ARBA" id="ARBA00010565"/>
    </source>
</evidence>
<evidence type="ECO:0000256" key="4">
    <source>
        <dbReference type="ARBA" id="ARBA00022705"/>
    </source>
</evidence>
<comment type="subcellular location">
    <subcellularLocation>
        <location evidence="1 7">Nucleus</location>
    </subcellularLocation>
</comment>
<dbReference type="CDD" id="cd21694">
    <property type="entry name" value="GINS_B_Psf2"/>
    <property type="match status" value="1"/>
</dbReference>
<protein>
    <recommendedName>
        <fullName evidence="3 7">DNA replication complex GINS protein PSF2</fullName>
    </recommendedName>
</protein>
<evidence type="ECO:0000313" key="11">
    <source>
        <dbReference type="Proteomes" id="UP001150925"/>
    </source>
</evidence>
<evidence type="ECO:0000256" key="6">
    <source>
        <dbReference type="ARBA" id="ARBA00023242"/>
    </source>
</evidence>
<evidence type="ECO:0000313" key="10">
    <source>
        <dbReference type="EMBL" id="KAJ1963437.1"/>
    </source>
</evidence>
<dbReference type="GO" id="GO:0000727">
    <property type="term" value="P:double-strand break repair via break-induced replication"/>
    <property type="evidence" value="ECO:0007669"/>
    <property type="project" value="TreeGrafter"/>
</dbReference>
<dbReference type="InterPro" id="IPR007257">
    <property type="entry name" value="GINS_Psf2"/>
</dbReference>
<dbReference type="SUPFAM" id="SSF158573">
    <property type="entry name" value="GINS helical bundle-like"/>
    <property type="match status" value="1"/>
</dbReference>
<dbReference type="FunFam" id="3.40.5.50:FF:000001">
    <property type="entry name" value="DNA replication complex GINS protein PSF2"/>
    <property type="match status" value="1"/>
</dbReference>
<dbReference type="Proteomes" id="UP001150925">
    <property type="component" value="Unassembled WGS sequence"/>
</dbReference>
<dbReference type="Gene3D" id="1.20.58.1020">
    <property type="match status" value="1"/>
</dbReference>
<dbReference type="InterPro" id="IPR021151">
    <property type="entry name" value="GINS_A"/>
</dbReference>
<feature type="domain" description="GINS subunit" evidence="8">
    <location>
        <begin position="74"/>
        <end position="175"/>
    </location>
</feature>
<dbReference type="PANTHER" id="PTHR12772">
    <property type="entry name" value="DNA REPLICATION COMPLEX GINS PROTEIN PSF2"/>
    <property type="match status" value="1"/>
</dbReference>
<comment type="similarity">
    <text evidence="2 7">Belongs to the GINS2/PSF2 family.</text>
</comment>
<organism evidence="10 11">
    <name type="scientific">Dispira parvispora</name>
    <dbReference type="NCBI Taxonomy" id="1520584"/>
    <lineage>
        <taxon>Eukaryota</taxon>
        <taxon>Fungi</taxon>
        <taxon>Fungi incertae sedis</taxon>
        <taxon>Zoopagomycota</taxon>
        <taxon>Kickxellomycotina</taxon>
        <taxon>Dimargaritomycetes</taxon>
        <taxon>Dimargaritales</taxon>
        <taxon>Dimargaritaceae</taxon>
        <taxon>Dispira</taxon>
    </lineage>
</organism>
<evidence type="ECO:0000256" key="7">
    <source>
        <dbReference type="PIRNR" id="PIRNR028998"/>
    </source>
</evidence>
<evidence type="ECO:0000259" key="8">
    <source>
        <dbReference type="Pfam" id="PF05916"/>
    </source>
</evidence>
<dbReference type="InterPro" id="IPR056784">
    <property type="entry name" value="PSF2_N"/>
</dbReference>
<gene>
    <name evidence="10" type="primary">PSF2</name>
    <name evidence="10" type="ORF">IWQ62_003216</name>
</gene>
<dbReference type="InterPro" id="IPR036224">
    <property type="entry name" value="GINS_bundle-like_dom_sf"/>
</dbReference>
<dbReference type="PIRSF" id="PIRSF028998">
    <property type="entry name" value="GINS_Psf2_subgr"/>
    <property type="match status" value="1"/>
</dbReference>
<dbReference type="Pfam" id="PF25005">
    <property type="entry name" value="PSF2_N"/>
    <property type="match status" value="1"/>
</dbReference>
<evidence type="ECO:0000259" key="9">
    <source>
        <dbReference type="Pfam" id="PF25005"/>
    </source>
</evidence>
<dbReference type="EMBL" id="JANBPY010000824">
    <property type="protein sequence ID" value="KAJ1963437.1"/>
    <property type="molecule type" value="Genomic_DNA"/>
</dbReference>
<dbReference type="SUPFAM" id="SSF160059">
    <property type="entry name" value="PriA/YqbF domain"/>
    <property type="match status" value="1"/>
</dbReference>
<evidence type="ECO:0000256" key="5">
    <source>
        <dbReference type="ARBA" id="ARBA00022829"/>
    </source>
</evidence>
<dbReference type="Gene3D" id="3.40.5.50">
    <property type="match status" value="1"/>
</dbReference>
<evidence type="ECO:0000256" key="1">
    <source>
        <dbReference type="ARBA" id="ARBA00004123"/>
    </source>
</evidence>
<dbReference type="AlphaFoldDB" id="A0A9W8ARA5"/>
<keyword evidence="6 7" id="KW-0539">Nucleus</keyword>
<dbReference type="GO" id="GO:0007059">
    <property type="term" value="P:chromosome segregation"/>
    <property type="evidence" value="ECO:0007669"/>
    <property type="project" value="UniProtKB-KW"/>
</dbReference>
<feature type="domain" description="DNA replication complex GINS protein PSF2 N-terminal" evidence="9">
    <location>
        <begin position="12"/>
        <end position="70"/>
    </location>
</feature>
<dbReference type="FunFam" id="1.20.58.1020:FF:000001">
    <property type="entry name" value="DNA replication complex GINS protein PSF2"/>
    <property type="match status" value="1"/>
</dbReference>
<dbReference type="GO" id="GO:0000811">
    <property type="term" value="C:GINS complex"/>
    <property type="evidence" value="ECO:0007669"/>
    <property type="project" value="TreeGrafter"/>
</dbReference>
<accession>A0A9W8ARA5</accession>
<dbReference type="GO" id="GO:0006260">
    <property type="term" value="P:DNA replication"/>
    <property type="evidence" value="ECO:0007669"/>
    <property type="project" value="UniProtKB-KW"/>
</dbReference>
<keyword evidence="11" id="KW-1185">Reference proteome</keyword>
<reference evidence="10" key="1">
    <citation type="submission" date="2022-07" db="EMBL/GenBank/DDBJ databases">
        <title>Phylogenomic reconstructions and comparative analyses of Kickxellomycotina fungi.</title>
        <authorList>
            <person name="Reynolds N.K."/>
            <person name="Stajich J.E."/>
            <person name="Barry K."/>
            <person name="Grigoriev I.V."/>
            <person name="Crous P."/>
            <person name="Smith M.E."/>
        </authorList>
    </citation>
    <scope>NUCLEOTIDE SEQUENCE</scope>
    <source>
        <strain evidence="10">RSA 1196</strain>
    </source>
</reference>
<dbReference type="OrthoDB" id="1938138at2759"/>
<keyword evidence="4 7" id="KW-0235">DNA replication</keyword>
<dbReference type="PANTHER" id="PTHR12772:SF0">
    <property type="entry name" value="DNA REPLICATION COMPLEX GINS PROTEIN PSF2"/>
    <property type="match status" value="1"/>
</dbReference>
<comment type="subunit">
    <text evidence="7">Component of the GINS complex.</text>
</comment>
<proteinExistence type="inferred from homology"/>